<dbReference type="InterPro" id="IPR011010">
    <property type="entry name" value="DNA_brk_join_enz"/>
</dbReference>
<dbReference type="SUPFAM" id="SSF56349">
    <property type="entry name" value="DNA breaking-rejoining enzymes"/>
    <property type="match status" value="1"/>
</dbReference>
<evidence type="ECO:0000313" key="3">
    <source>
        <dbReference type="EMBL" id="MCB2379836.1"/>
    </source>
</evidence>
<keyword evidence="2" id="KW-0233">DNA recombination</keyword>
<keyword evidence="1" id="KW-0238">DNA-binding</keyword>
<dbReference type="InterPro" id="IPR013762">
    <property type="entry name" value="Integrase-like_cat_sf"/>
</dbReference>
<sequence length="453" mass="51066">MNLSIRQRTDRPDKKGQCQIFFDITWNNQQLLVATGVKCLPAHLQPNKKLTVSGKDLLAGEKNDKLDAVLAAISGVFKLASATDALVTPDQLKSAVALAAGRKQAAKPEATAAPACTPLQALYEVWKREHPNQSLDAARRYTQVVARLESFQPGLTLEQLTRPIFMDYLSMLYEAGLSDGTISHHVKFLRICHRLAERPVPVWLKIKVRYGRAVSLRREELQAVLSVDLSSTPYLERERERMLFQTLLLLRDSDLRRIKPHHITEQELVGFGRLHVLEFYQKKTGEEVRLPVPPAAVAIWQRWEGKVPNVTQQKRNMYLKEMARAAGLERGFVRVRYHQGQPLEEVLPLWQVVTTHTPRHTGADLVLWGSNGDQNLKEVALGHLAGASVYGYDRIERYGPLFLRAWAEVLATPISANTFLGTSEQADSKTCDVMVNQMPFTGAFYRVVPSYGK</sequence>
<dbReference type="InterPro" id="IPR010998">
    <property type="entry name" value="Integrase_recombinase_N"/>
</dbReference>
<dbReference type="Gene3D" id="1.10.150.130">
    <property type="match status" value="1"/>
</dbReference>
<proteinExistence type="predicted"/>
<name>A0ABS8AIZ1_9BACT</name>
<organism evidence="3 4">
    <name type="scientific">Hymenobacter nitidus</name>
    <dbReference type="NCBI Taxonomy" id="2880929"/>
    <lineage>
        <taxon>Bacteria</taxon>
        <taxon>Pseudomonadati</taxon>
        <taxon>Bacteroidota</taxon>
        <taxon>Cytophagia</taxon>
        <taxon>Cytophagales</taxon>
        <taxon>Hymenobacteraceae</taxon>
        <taxon>Hymenobacter</taxon>
    </lineage>
</organism>
<reference evidence="3" key="1">
    <citation type="submission" date="2021-10" db="EMBL/GenBank/DDBJ databases">
        <authorList>
            <person name="Dean J.D."/>
            <person name="Kim M.K."/>
            <person name="Newey C.N."/>
            <person name="Stoker T.S."/>
            <person name="Thompson D.W."/>
            <person name="Grose J.H."/>
        </authorList>
    </citation>
    <scope>NUCLEOTIDE SEQUENCE</scope>
    <source>
        <strain evidence="3">BT635</strain>
    </source>
</reference>
<accession>A0ABS8AIZ1</accession>
<dbReference type="Proteomes" id="UP001165297">
    <property type="component" value="Unassembled WGS sequence"/>
</dbReference>
<evidence type="ECO:0000313" key="4">
    <source>
        <dbReference type="Proteomes" id="UP001165297"/>
    </source>
</evidence>
<evidence type="ECO:0000256" key="2">
    <source>
        <dbReference type="ARBA" id="ARBA00023172"/>
    </source>
</evidence>
<gene>
    <name evidence="3" type="ORF">LGH70_19725</name>
</gene>
<keyword evidence="4" id="KW-1185">Reference proteome</keyword>
<protein>
    <submittedName>
        <fullName evidence="3">Phage integrase SAM-like domain-containing protein</fullName>
    </submittedName>
</protein>
<comment type="caution">
    <text evidence="3">The sequence shown here is derived from an EMBL/GenBank/DDBJ whole genome shotgun (WGS) entry which is preliminary data.</text>
</comment>
<dbReference type="Gene3D" id="1.10.443.10">
    <property type="entry name" value="Intergrase catalytic core"/>
    <property type="match status" value="1"/>
</dbReference>
<evidence type="ECO:0000256" key="1">
    <source>
        <dbReference type="ARBA" id="ARBA00023125"/>
    </source>
</evidence>
<dbReference type="EMBL" id="JAJADQ010000012">
    <property type="protein sequence ID" value="MCB2379836.1"/>
    <property type="molecule type" value="Genomic_DNA"/>
</dbReference>
<dbReference type="RefSeq" id="WP_226189293.1">
    <property type="nucleotide sequence ID" value="NZ_JAJADQ010000012.1"/>
</dbReference>